<evidence type="ECO:0000256" key="1">
    <source>
        <dbReference type="SAM" id="Coils"/>
    </source>
</evidence>
<dbReference type="RefSeq" id="XP_017572534.1">
    <property type="nucleotide sequence ID" value="XM_017717045.2"/>
</dbReference>
<feature type="compositionally biased region" description="Polar residues" evidence="2">
    <location>
        <begin position="712"/>
        <end position="729"/>
    </location>
</feature>
<protein>
    <recommendedName>
        <fullName evidence="5">Centriolar coiled-coil protein 110</fullName>
    </recommendedName>
</protein>
<dbReference type="OrthoDB" id="10028852at2759"/>
<proteinExistence type="predicted"/>
<dbReference type="GO" id="GO:0032465">
    <property type="term" value="P:regulation of cytokinesis"/>
    <property type="evidence" value="ECO:0007669"/>
    <property type="project" value="InterPro"/>
</dbReference>
<dbReference type="OMA" id="SAMTHHD"/>
<dbReference type="GO" id="GO:1903723">
    <property type="term" value="P:negative regulation of centriole elongation"/>
    <property type="evidence" value="ECO:0007669"/>
    <property type="project" value="TreeGrafter"/>
</dbReference>
<sequence length="753" mass="84572">MESYEQFCLRSLARLQSERRYDKHCLTSGQCMDTSLISFHGRTVLSPMLSEKQRREMAQYRQMATKLEAEKQTQCRNNLLNRVQKILDDRENAFTVPEPSTPSNNVLTSNRLVTPPDILNKKPGEDLESENKEISLQSLLRRSREYIEKEYGWRGSKVSSKSPVSCTVPSESLSNKENEIDSPVLETDGNTSCYIQYHSPLSPGQLKTQPFKMPKSVIDPVLGLDSLSGCPSHSLLNTEASLSLRPHRGRPRPVSTGDIILSYSGRAIEPGTTAKGRSPEAVLPPGLERMVLELEGLGGSRRASHSGSSPVSERGSFISIPDTGHDLTETAFRRRCHTLDSNLGQPHQSPPIDRSQERVPRFMAGAPQRTPPRRSPPAQLNTTFTLASPVSPASSMLRINLMNTDLSASSCHIKQQQATEGNCIIGTTLDETRTEEVPWRVQSIGEMQRCMKEEQHALQMSLLMAEQEREQQRLQQELEEKERQLRDLGGVCAGVGEMEREWKAASESFSSLSTSCPISPAEISSGCTTPNIGLPSPITSGIITSSVPPPVYLWGLNRGVNKSRNRLSQVLSPQQHRALCGLSAIARGFLTRQLLRTEKVKHLRQTVKDTQEFISSFHKEAPQKRNTLSEQDLSLQERVRAQLRAALFDIHDIFFEMTLDEQLALLQQDRELRTERKLREMEKAKSPKEKMILSAATQKVLDRKKQRVGESPGQTRRMQQKPKSPLTNRSLHRKTQEDRVKRSDGLKKQHSLG</sequence>
<organism evidence="3 4">
    <name type="scientific">Pygocentrus nattereri</name>
    <name type="common">Red-bellied piranha</name>
    <dbReference type="NCBI Taxonomy" id="42514"/>
    <lineage>
        <taxon>Eukaryota</taxon>
        <taxon>Metazoa</taxon>
        <taxon>Chordata</taxon>
        <taxon>Craniata</taxon>
        <taxon>Vertebrata</taxon>
        <taxon>Euteleostomi</taxon>
        <taxon>Actinopterygii</taxon>
        <taxon>Neopterygii</taxon>
        <taxon>Teleostei</taxon>
        <taxon>Ostariophysi</taxon>
        <taxon>Characiformes</taxon>
        <taxon>Characoidei</taxon>
        <taxon>Pygocentrus</taxon>
    </lineage>
</organism>
<dbReference type="GeneID" id="108438920"/>
<dbReference type="AlphaFoldDB" id="A0A3B4D1E5"/>
<dbReference type="GO" id="GO:0005814">
    <property type="term" value="C:centriole"/>
    <property type="evidence" value="ECO:0007669"/>
    <property type="project" value="InterPro"/>
</dbReference>
<feature type="compositionally biased region" description="Polar residues" evidence="2">
    <location>
        <begin position="101"/>
        <end position="112"/>
    </location>
</feature>
<name>A0A3B4D1E5_PYGNA</name>
<reference evidence="3 4" key="1">
    <citation type="submission" date="2020-10" db="EMBL/GenBank/DDBJ databases">
        <title>Pygocentrus nattereri (red-bellied piranha) genome, fPygNat1, primary haplotype.</title>
        <authorList>
            <person name="Myers G."/>
            <person name="Meyer A."/>
            <person name="Karagic N."/>
            <person name="Pippel M."/>
            <person name="Winkler S."/>
            <person name="Tracey A."/>
            <person name="Wood J."/>
            <person name="Formenti G."/>
            <person name="Howe K."/>
            <person name="Fedrigo O."/>
            <person name="Jarvis E.D."/>
        </authorList>
    </citation>
    <scope>NUCLEOTIDE SEQUENCE [LARGE SCALE GENOMIC DNA]</scope>
</reference>
<feature type="region of interest" description="Disordered" evidence="2">
    <location>
        <begin position="94"/>
        <end position="131"/>
    </location>
</feature>
<accession>A0A3B4D1E5</accession>
<feature type="compositionally biased region" description="Basic and acidic residues" evidence="2">
    <location>
        <begin position="119"/>
        <end position="131"/>
    </location>
</feature>
<evidence type="ECO:0000313" key="4">
    <source>
        <dbReference type="Proteomes" id="UP001501920"/>
    </source>
</evidence>
<keyword evidence="1" id="KW-0175">Coiled coil</keyword>
<dbReference type="InterPro" id="IPR033207">
    <property type="entry name" value="CCP110"/>
</dbReference>
<dbReference type="PANTHER" id="PTHR13594:SF3">
    <property type="entry name" value="CENTRIOLAR COILED-COIL PROTEIN OF 110 KDA-LIKE ISOFORM X3"/>
    <property type="match status" value="1"/>
</dbReference>
<reference evidence="3" key="3">
    <citation type="submission" date="2025-09" db="UniProtKB">
        <authorList>
            <consortium name="Ensembl"/>
        </authorList>
    </citation>
    <scope>IDENTIFICATION</scope>
</reference>
<evidence type="ECO:0000313" key="3">
    <source>
        <dbReference type="Ensembl" id="ENSPNAP00000016886.1"/>
    </source>
</evidence>
<dbReference type="STRING" id="42514.ENSPNAP00000016886"/>
<reference evidence="3" key="2">
    <citation type="submission" date="2025-08" db="UniProtKB">
        <authorList>
            <consortium name="Ensembl"/>
        </authorList>
    </citation>
    <scope>IDENTIFICATION</scope>
</reference>
<feature type="region of interest" description="Disordered" evidence="2">
    <location>
        <begin position="679"/>
        <end position="753"/>
    </location>
</feature>
<dbReference type="PANTHER" id="PTHR13594">
    <property type="entry name" value="CENTRIOLAR COILED-COIL PROTEIN OF 110 KDA"/>
    <property type="match status" value="1"/>
</dbReference>
<feature type="coiled-coil region" evidence="1">
    <location>
        <begin position="457"/>
        <end position="491"/>
    </location>
</feature>
<dbReference type="GO" id="GO:0007099">
    <property type="term" value="P:centriole replication"/>
    <property type="evidence" value="ECO:0007669"/>
    <property type="project" value="InterPro"/>
</dbReference>
<keyword evidence="4" id="KW-1185">Reference proteome</keyword>
<feature type="compositionally biased region" description="Basic and acidic residues" evidence="2">
    <location>
        <begin position="734"/>
        <end position="747"/>
    </location>
</feature>
<evidence type="ECO:0000256" key="2">
    <source>
        <dbReference type="SAM" id="MobiDB-lite"/>
    </source>
</evidence>
<dbReference type="Proteomes" id="UP001501920">
    <property type="component" value="Chromosome 14"/>
</dbReference>
<dbReference type="GeneTree" id="ENSGT00390000004090"/>
<evidence type="ECO:0008006" key="5">
    <source>
        <dbReference type="Google" id="ProtNLM"/>
    </source>
</evidence>
<dbReference type="GO" id="GO:0032053">
    <property type="term" value="P:ciliary basal body organization"/>
    <property type="evidence" value="ECO:0007669"/>
    <property type="project" value="TreeGrafter"/>
</dbReference>
<dbReference type="Pfam" id="PF16025">
    <property type="entry name" value="CaM_bind"/>
    <property type="match status" value="1"/>
</dbReference>
<feature type="compositionally biased region" description="Basic and acidic residues" evidence="2">
    <location>
        <begin position="679"/>
        <end position="691"/>
    </location>
</feature>
<dbReference type="Ensembl" id="ENSPNAT00000025499.2">
    <property type="protein sequence ID" value="ENSPNAP00000016886.1"/>
    <property type="gene ID" value="ENSPNAG00000023075.2"/>
</dbReference>
<feature type="region of interest" description="Disordered" evidence="2">
    <location>
        <begin position="298"/>
        <end position="323"/>
    </location>
</feature>